<dbReference type="SUPFAM" id="SSF51445">
    <property type="entry name" value="(Trans)glycosidases"/>
    <property type="match status" value="1"/>
</dbReference>
<gene>
    <name evidence="4" type="ORF">EZS27_014703</name>
</gene>
<dbReference type="EMBL" id="SNRY01000721">
    <property type="protein sequence ID" value="KAA6337201.1"/>
    <property type="molecule type" value="Genomic_DNA"/>
</dbReference>
<organism evidence="4">
    <name type="scientific">termite gut metagenome</name>
    <dbReference type="NCBI Taxonomy" id="433724"/>
    <lineage>
        <taxon>unclassified sequences</taxon>
        <taxon>metagenomes</taxon>
        <taxon>organismal metagenomes</taxon>
    </lineage>
</organism>
<proteinExistence type="predicted"/>
<dbReference type="InterPro" id="IPR003476">
    <property type="entry name" value="Glyco_hydro_42"/>
</dbReference>
<keyword evidence="2 4" id="KW-0326">Glycosidase</keyword>
<dbReference type="Pfam" id="PF02449">
    <property type="entry name" value="Glyco_hydro_42"/>
    <property type="match status" value="1"/>
</dbReference>
<dbReference type="PANTHER" id="PTHR36447">
    <property type="entry name" value="BETA-GALACTOSIDASE GANA"/>
    <property type="match status" value="1"/>
</dbReference>
<sequence length="94" mass="10821">MKYFFAILLAALTLSVSAQYKFDNILYGAAYYHEYMPEDRLDKDIQLMKDTGLTVVRVAESSWALFEPQKGVFEFAWMDRILNKMHAAGISVIC</sequence>
<reference evidence="4" key="1">
    <citation type="submission" date="2019-03" db="EMBL/GenBank/DDBJ databases">
        <title>Single cell metagenomics reveals metabolic interactions within the superorganism composed of flagellate Streblomastix strix and complex community of Bacteroidetes bacteria on its surface.</title>
        <authorList>
            <person name="Treitli S.C."/>
            <person name="Kolisko M."/>
            <person name="Husnik F."/>
            <person name="Keeling P."/>
            <person name="Hampl V."/>
        </authorList>
    </citation>
    <scope>NUCLEOTIDE SEQUENCE</scope>
    <source>
        <strain evidence="4">STM</strain>
    </source>
</reference>
<dbReference type="InterPro" id="IPR017853">
    <property type="entry name" value="GH"/>
</dbReference>
<evidence type="ECO:0000256" key="1">
    <source>
        <dbReference type="ARBA" id="ARBA00022801"/>
    </source>
</evidence>
<comment type="caution">
    <text evidence="4">The sequence shown here is derived from an EMBL/GenBank/DDBJ whole genome shotgun (WGS) entry which is preliminary data.</text>
</comment>
<keyword evidence="1 4" id="KW-0378">Hydrolase</keyword>
<protein>
    <submittedName>
        <fullName evidence="4">Beta-galactosidase III</fullName>
        <ecNumber evidence="4">3.2.1.23</ecNumber>
    </submittedName>
</protein>
<dbReference type="Gene3D" id="3.20.20.80">
    <property type="entry name" value="Glycosidases"/>
    <property type="match status" value="1"/>
</dbReference>
<name>A0A5J4RW38_9ZZZZ</name>
<dbReference type="EC" id="3.2.1.23" evidence="4"/>
<dbReference type="GO" id="GO:0005975">
    <property type="term" value="P:carbohydrate metabolic process"/>
    <property type="evidence" value="ECO:0007669"/>
    <property type="project" value="InterPro"/>
</dbReference>
<evidence type="ECO:0000313" key="4">
    <source>
        <dbReference type="EMBL" id="KAA6337201.1"/>
    </source>
</evidence>
<dbReference type="InterPro" id="IPR013529">
    <property type="entry name" value="Glyco_hydro_42_N"/>
</dbReference>
<feature type="domain" description="Glycoside hydrolase family 42 N-terminal" evidence="3">
    <location>
        <begin position="31"/>
        <end position="93"/>
    </location>
</feature>
<dbReference type="GO" id="GO:0009341">
    <property type="term" value="C:beta-galactosidase complex"/>
    <property type="evidence" value="ECO:0007669"/>
    <property type="project" value="InterPro"/>
</dbReference>
<dbReference type="PANTHER" id="PTHR36447:SF1">
    <property type="entry name" value="BETA-GALACTOSIDASE GANA"/>
    <property type="match status" value="1"/>
</dbReference>
<dbReference type="GO" id="GO:0004565">
    <property type="term" value="F:beta-galactosidase activity"/>
    <property type="evidence" value="ECO:0007669"/>
    <property type="project" value="UniProtKB-EC"/>
</dbReference>
<accession>A0A5J4RW38</accession>
<dbReference type="AlphaFoldDB" id="A0A5J4RW38"/>
<evidence type="ECO:0000256" key="2">
    <source>
        <dbReference type="ARBA" id="ARBA00023295"/>
    </source>
</evidence>
<evidence type="ECO:0000259" key="3">
    <source>
        <dbReference type="Pfam" id="PF02449"/>
    </source>
</evidence>